<dbReference type="EMBL" id="GBRH01244255">
    <property type="protein sequence ID" value="JAD53640.1"/>
    <property type="molecule type" value="Transcribed_RNA"/>
</dbReference>
<evidence type="ECO:0000313" key="1">
    <source>
        <dbReference type="EMBL" id="JAD53640.1"/>
    </source>
</evidence>
<sequence>MIKSHRTRHNIKLQVCPEVYLLECNDF</sequence>
<reference evidence="1" key="2">
    <citation type="journal article" date="2015" name="Data Brief">
        <title>Shoot transcriptome of the giant reed, Arundo donax.</title>
        <authorList>
            <person name="Barrero R.A."/>
            <person name="Guerrero F.D."/>
            <person name="Moolhuijzen P."/>
            <person name="Goolsby J.A."/>
            <person name="Tidwell J."/>
            <person name="Bellgard S.E."/>
            <person name="Bellgard M.I."/>
        </authorList>
    </citation>
    <scope>NUCLEOTIDE SEQUENCE</scope>
    <source>
        <tissue evidence="1">Shoot tissue taken approximately 20 cm above the soil surface</tissue>
    </source>
</reference>
<protein>
    <submittedName>
        <fullName evidence="1">Uncharacterized protein</fullName>
    </submittedName>
</protein>
<organism evidence="1">
    <name type="scientific">Arundo donax</name>
    <name type="common">Giant reed</name>
    <name type="synonym">Donax arundinaceus</name>
    <dbReference type="NCBI Taxonomy" id="35708"/>
    <lineage>
        <taxon>Eukaryota</taxon>
        <taxon>Viridiplantae</taxon>
        <taxon>Streptophyta</taxon>
        <taxon>Embryophyta</taxon>
        <taxon>Tracheophyta</taxon>
        <taxon>Spermatophyta</taxon>
        <taxon>Magnoliopsida</taxon>
        <taxon>Liliopsida</taxon>
        <taxon>Poales</taxon>
        <taxon>Poaceae</taxon>
        <taxon>PACMAD clade</taxon>
        <taxon>Arundinoideae</taxon>
        <taxon>Arundineae</taxon>
        <taxon>Arundo</taxon>
    </lineage>
</organism>
<dbReference type="AlphaFoldDB" id="A0A0A9AXM3"/>
<proteinExistence type="predicted"/>
<accession>A0A0A9AXM3</accession>
<reference evidence="1" key="1">
    <citation type="submission" date="2014-09" db="EMBL/GenBank/DDBJ databases">
        <authorList>
            <person name="Magalhaes I.L.F."/>
            <person name="Oliveira U."/>
            <person name="Santos F.R."/>
            <person name="Vidigal T.H.D.A."/>
            <person name="Brescovit A.D."/>
            <person name="Santos A.J."/>
        </authorList>
    </citation>
    <scope>NUCLEOTIDE SEQUENCE</scope>
    <source>
        <tissue evidence="1">Shoot tissue taken approximately 20 cm above the soil surface</tissue>
    </source>
</reference>
<name>A0A0A9AXM3_ARUDO</name>